<feature type="signal peptide" evidence="1">
    <location>
        <begin position="1"/>
        <end position="23"/>
    </location>
</feature>
<evidence type="ECO:0000313" key="2">
    <source>
        <dbReference type="EMBL" id="KAA1082923.1"/>
    </source>
</evidence>
<reference evidence="2 3" key="1">
    <citation type="submission" date="2019-05" db="EMBL/GenBank/DDBJ databases">
        <title>Emergence of the Ug99 lineage of the wheat stem rust pathogen through somatic hybridization.</title>
        <authorList>
            <person name="Li F."/>
            <person name="Upadhyaya N.M."/>
            <person name="Sperschneider J."/>
            <person name="Matny O."/>
            <person name="Nguyen-Phuc H."/>
            <person name="Mago R."/>
            <person name="Raley C."/>
            <person name="Miller M.E."/>
            <person name="Silverstein K.A.T."/>
            <person name="Henningsen E."/>
            <person name="Hirsch C.D."/>
            <person name="Visser B."/>
            <person name="Pretorius Z.A."/>
            <person name="Steffenson B.J."/>
            <person name="Schwessinger B."/>
            <person name="Dodds P.N."/>
            <person name="Figueroa M."/>
        </authorList>
    </citation>
    <scope>NUCLEOTIDE SEQUENCE [LARGE SCALE GENOMIC DNA]</scope>
    <source>
        <strain evidence="2">21-0</strain>
    </source>
</reference>
<gene>
    <name evidence="2" type="ORF">PGT21_020529</name>
</gene>
<name>A0A5B0N2T8_PUCGR</name>
<organism evidence="2 3">
    <name type="scientific">Puccinia graminis f. sp. tritici</name>
    <dbReference type="NCBI Taxonomy" id="56615"/>
    <lineage>
        <taxon>Eukaryota</taxon>
        <taxon>Fungi</taxon>
        <taxon>Dikarya</taxon>
        <taxon>Basidiomycota</taxon>
        <taxon>Pucciniomycotina</taxon>
        <taxon>Pucciniomycetes</taxon>
        <taxon>Pucciniales</taxon>
        <taxon>Pucciniaceae</taxon>
        <taxon>Puccinia</taxon>
    </lineage>
</organism>
<evidence type="ECO:0000313" key="3">
    <source>
        <dbReference type="Proteomes" id="UP000324748"/>
    </source>
</evidence>
<keyword evidence="1" id="KW-0732">Signal</keyword>
<sequence>MKRRKRACKAVVSIHRQLRLVALVSMVADWMYEDGEQLSSLSASEKEFIQLARDVRELAVATNSRHPSLSPILLHHQHPRQYEYLCIRSDEKTQSLKIDRPIKKNGPDDDLGSADLADSSVIEVKLCSITLGPILTSLTQVPSEKQTFDVSVISAPKARNGVHTGWIPITYELSCSACLVVDLHQFADHPLKKYEPPLFRYKC</sequence>
<proteinExistence type="predicted"/>
<dbReference type="Proteomes" id="UP000324748">
    <property type="component" value="Unassembled WGS sequence"/>
</dbReference>
<keyword evidence="3" id="KW-1185">Reference proteome</keyword>
<feature type="chain" id="PRO_5022980670" evidence="1">
    <location>
        <begin position="24"/>
        <end position="203"/>
    </location>
</feature>
<dbReference type="AlphaFoldDB" id="A0A5B0N2T8"/>
<evidence type="ECO:0000256" key="1">
    <source>
        <dbReference type="SAM" id="SignalP"/>
    </source>
</evidence>
<comment type="caution">
    <text evidence="2">The sequence shown here is derived from an EMBL/GenBank/DDBJ whole genome shotgun (WGS) entry which is preliminary data.</text>
</comment>
<protein>
    <submittedName>
        <fullName evidence="2">Uncharacterized protein</fullName>
    </submittedName>
</protein>
<accession>A0A5B0N2T8</accession>
<dbReference type="EMBL" id="VSWC01000119">
    <property type="protein sequence ID" value="KAA1082923.1"/>
    <property type="molecule type" value="Genomic_DNA"/>
</dbReference>